<dbReference type="EnsemblMetazoa" id="XM_017136525.2">
    <property type="protein sequence ID" value="XP_016992014.2"/>
    <property type="gene ID" value="LOC108053801"/>
</dbReference>
<evidence type="ECO:0000256" key="2">
    <source>
        <dbReference type="ARBA" id="ARBA00022729"/>
    </source>
</evidence>
<dbReference type="SUPFAM" id="SSF50494">
    <property type="entry name" value="Trypsin-like serine proteases"/>
    <property type="match status" value="1"/>
</dbReference>
<feature type="domain" description="Peptidase S1" evidence="7">
    <location>
        <begin position="26"/>
        <end position="254"/>
    </location>
</feature>
<dbReference type="SMART" id="SM00020">
    <property type="entry name" value="Tryp_SPc"/>
    <property type="match status" value="1"/>
</dbReference>
<feature type="signal peptide" evidence="6">
    <location>
        <begin position="1"/>
        <end position="19"/>
    </location>
</feature>
<evidence type="ECO:0000313" key="9">
    <source>
        <dbReference type="Proteomes" id="UP001652680"/>
    </source>
</evidence>
<dbReference type="InterPro" id="IPR009003">
    <property type="entry name" value="Peptidase_S1_PA"/>
</dbReference>
<dbReference type="InterPro" id="IPR043504">
    <property type="entry name" value="Peptidase_S1_PA_chymotrypsin"/>
</dbReference>
<evidence type="ECO:0000313" key="8">
    <source>
        <dbReference type="EnsemblMetazoa" id="XP_016992014.2"/>
    </source>
</evidence>
<organism evidence="8 9">
    <name type="scientific">Drosophila rhopaloa</name>
    <name type="common">Fruit fly</name>
    <dbReference type="NCBI Taxonomy" id="1041015"/>
    <lineage>
        <taxon>Eukaryota</taxon>
        <taxon>Metazoa</taxon>
        <taxon>Ecdysozoa</taxon>
        <taxon>Arthropoda</taxon>
        <taxon>Hexapoda</taxon>
        <taxon>Insecta</taxon>
        <taxon>Pterygota</taxon>
        <taxon>Neoptera</taxon>
        <taxon>Endopterygota</taxon>
        <taxon>Diptera</taxon>
        <taxon>Brachycera</taxon>
        <taxon>Muscomorpha</taxon>
        <taxon>Ephydroidea</taxon>
        <taxon>Drosophilidae</taxon>
        <taxon>Drosophila</taxon>
        <taxon>Sophophora</taxon>
    </lineage>
</organism>
<evidence type="ECO:0000259" key="7">
    <source>
        <dbReference type="PROSITE" id="PS50240"/>
    </source>
</evidence>
<reference evidence="9" key="1">
    <citation type="journal article" date="2021" name="Elife">
        <title>Highly contiguous assemblies of 101 drosophilid genomes.</title>
        <authorList>
            <person name="Kim B.Y."/>
            <person name="Wang J.R."/>
            <person name="Miller D.E."/>
            <person name="Barmina O."/>
            <person name="Delaney E."/>
            <person name="Thompson A."/>
            <person name="Comeault A.A."/>
            <person name="Peede D."/>
            <person name="D'Agostino E.R."/>
            <person name="Pelaez J."/>
            <person name="Aguilar J.M."/>
            <person name="Haji D."/>
            <person name="Matsunaga T."/>
            <person name="Armstrong E.E."/>
            <person name="Zych M."/>
            <person name="Ogawa Y."/>
            <person name="Stamenkovic-Radak M."/>
            <person name="Jelic M."/>
            <person name="Veselinovic M.S."/>
            <person name="Tanaskovic M."/>
            <person name="Eric P."/>
            <person name="Gao J.J."/>
            <person name="Katoh T.K."/>
            <person name="Toda M.J."/>
            <person name="Watabe H."/>
            <person name="Watada M."/>
            <person name="Davis J.S."/>
            <person name="Moyle L.C."/>
            <person name="Manoli G."/>
            <person name="Bertolini E."/>
            <person name="Kostal V."/>
            <person name="Hawley R.S."/>
            <person name="Takahashi A."/>
            <person name="Jones C.D."/>
            <person name="Price D.K."/>
            <person name="Whiteman N."/>
            <person name="Kopp A."/>
            <person name="Matute D.R."/>
            <person name="Petrov D.A."/>
        </authorList>
    </citation>
    <scope>NUCLEOTIDE SEQUENCE [LARGE SCALE GENOMIC DNA]</scope>
</reference>
<reference evidence="8" key="2">
    <citation type="submission" date="2025-05" db="UniProtKB">
        <authorList>
            <consortium name="EnsemblMetazoa"/>
        </authorList>
    </citation>
    <scope>IDENTIFICATION</scope>
</reference>
<keyword evidence="2 6" id="KW-0732">Signal</keyword>
<protein>
    <recommendedName>
        <fullName evidence="7">Peptidase S1 domain-containing protein</fullName>
    </recommendedName>
</protein>
<keyword evidence="4" id="KW-0720">Serine protease</keyword>
<proteinExistence type="predicted"/>
<name>A0ABM5I8K4_DRORH</name>
<dbReference type="InterPro" id="IPR001254">
    <property type="entry name" value="Trypsin_dom"/>
</dbReference>
<dbReference type="InterPro" id="IPR050430">
    <property type="entry name" value="Peptidase_S1"/>
</dbReference>
<accession>A0ABM5I8K4</accession>
<keyword evidence="9" id="KW-1185">Reference proteome</keyword>
<feature type="chain" id="PRO_5047474624" description="Peptidase S1 domain-containing protein" evidence="6">
    <location>
        <begin position="20"/>
        <end position="256"/>
    </location>
</feature>
<evidence type="ECO:0000256" key="6">
    <source>
        <dbReference type="SAM" id="SignalP"/>
    </source>
</evidence>
<dbReference type="RefSeq" id="XP_016992014.2">
    <property type="nucleotide sequence ID" value="XM_017136525.2"/>
</dbReference>
<keyword evidence="5" id="KW-1015">Disulfide bond</keyword>
<keyword evidence="3" id="KW-0378">Hydrolase</keyword>
<keyword evidence="1" id="KW-0645">Protease</keyword>
<dbReference type="PROSITE" id="PS50240">
    <property type="entry name" value="TRYPSIN_DOM"/>
    <property type="match status" value="1"/>
</dbReference>
<evidence type="ECO:0000256" key="3">
    <source>
        <dbReference type="ARBA" id="ARBA00022801"/>
    </source>
</evidence>
<dbReference type="Gene3D" id="2.40.10.10">
    <property type="entry name" value="Trypsin-like serine proteases"/>
    <property type="match status" value="2"/>
</dbReference>
<evidence type="ECO:0000256" key="4">
    <source>
        <dbReference type="ARBA" id="ARBA00022825"/>
    </source>
</evidence>
<sequence length="256" mass="27605">MLQTVCLLFLVILPWSASGAPNNCEIVGDVVTIKDVPWQASIRSDKKNICSGVILNTKYIIAPSDCVAKKALPSLKVSVGSSSRGTGGTEVGVCKVTIHPQSGKKNYGSNLALLNLCEALKLTDSIKEIQVIDKEPDLKANATTSGWGIVSWGAMLRKPCATVSAYVLRKLDVSLQDAKSCSKDRKRWFGMSTGITEQNICVTKKSDSCSFDKGAPLVIDGKLAGIMALGDCSKKPEVFINLFHHKTWLESNSKDK</sequence>
<dbReference type="PANTHER" id="PTHR24276:SF94">
    <property type="entry name" value="AT20289P-RELATED"/>
    <property type="match status" value="1"/>
</dbReference>
<dbReference type="GeneID" id="108053801"/>
<dbReference type="PANTHER" id="PTHR24276">
    <property type="entry name" value="POLYSERASE-RELATED"/>
    <property type="match status" value="1"/>
</dbReference>
<evidence type="ECO:0000256" key="1">
    <source>
        <dbReference type="ARBA" id="ARBA00022670"/>
    </source>
</evidence>
<evidence type="ECO:0000256" key="5">
    <source>
        <dbReference type="ARBA" id="ARBA00023157"/>
    </source>
</evidence>
<dbReference type="Proteomes" id="UP001652680">
    <property type="component" value="Unassembled WGS sequence"/>
</dbReference>
<dbReference type="Pfam" id="PF00089">
    <property type="entry name" value="Trypsin"/>
    <property type="match status" value="1"/>
</dbReference>